<dbReference type="InterPro" id="IPR043128">
    <property type="entry name" value="Rev_trsase/Diguanyl_cyclase"/>
</dbReference>
<protein>
    <recommendedName>
        <fullName evidence="1">diguanylate cyclase</fullName>
        <ecNumber evidence="1">2.7.7.65</ecNumber>
    </recommendedName>
</protein>
<dbReference type="GO" id="GO:0052621">
    <property type="term" value="F:diguanylate cyclase activity"/>
    <property type="evidence" value="ECO:0007669"/>
    <property type="project" value="UniProtKB-EC"/>
</dbReference>
<accession>A0A1H3V046</accession>
<proteinExistence type="predicted"/>
<dbReference type="CDD" id="cd01949">
    <property type="entry name" value="GGDEF"/>
    <property type="match status" value="1"/>
</dbReference>
<dbReference type="PROSITE" id="PS50887">
    <property type="entry name" value="GGDEF"/>
    <property type="match status" value="1"/>
</dbReference>
<evidence type="ECO:0000256" key="2">
    <source>
        <dbReference type="ARBA" id="ARBA00034247"/>
    </source>
</evidence>
<dbReference type="AlphaFoldDB" id="A0A1H3V046"/>
<name>A0A1H3V046_9PSED</name>
<dbReference type="PANTHER" id="PTHR45138">
    <property type="entry name" value="REGULATORY COMPONENTS OF SENSORY TRANSDUCTION SYSTEM"/>
    <property type="match status" value="1"/>
</dbReference>
<dbReference type="InterPro" id="IPR029787">
    <property type="entry name" value="Nucleotide_cyclase"/>
</dbReference>
<dbReference type="Gene3D" id="3.30.70.270">
    <property type="match status" value="1"/>
</dbReference>
<dbReference type="SUPFAM" id="SSF81901">
    <property type="entry name" value="HCP-like"/>
    <property type="match status" value="1"/>
</dbReference>
<gene>
    <name evidence="4" type="ORF">SAMN05216247_11967</name>
</gene>
<dbReference type="GO" id="GO:1902201">
    <property type="term" value="P:negative regulation of bacterial-type flagellum-dependent cell motility"/>
    <property type="evidence" value="ECO:0007669"/>
    <property type="project" value="TreeGrafter"/>
</dbReference>
<organism evidence="4 5">
    <name type="scientific">Pseudomonas salomonii</name>
    <dbReference type="NCBI Taxonomy" id="191391"/>
    <lineage>
        <taxon>Bacteria</taxon>
        <taxon>Pseudomonadati</taxon>
        <taxon>Pseudomonadota</taxon>
        <taxon>Gammaproteobacteria</taxon>
        <taxon>Pseudomonadales</taxon>
        <taxon>Pseudomonadaceae</taxon>
        <taxon>Pseudomonas</taxon>
    </lineage>
</organism>
<dbReference type="RefSeq" id="WP_083269356.1">
    <property type="nucleotide sequence ID" value="NZ_FNOX01000019.1"/>
</dbReference>
<dbReference type="PANTHER" id="PTHR45138:SF9">
    <property type="entry name" value="DIGUANYLATE CYCLASE DGCM-RELATED"/>
    <property type="match status" value="1"/>
</dbReference>
<evidence type="ECO:0000313" key="4">
    <source>
        <dbReference type="EMBL" id="SDZ67926.1"/>
    </source>
</evidence>
<sequence length="758" mass="84164">MKIKRLKYISDEIVASVAKDLATAKIFYEFNGKWYSITGHLAHQSISAHLDLSRENPNYFFSDGNTGFYYFEDGKYSVHVSFVAKPRLPRRDKIRKTIDEARNVAINRYKVGHSSLTDLLAKDAFSFHLNEAISGLSSNAALVGDQHEASSPPAIGVLAIDIDFFKQVNDTWGHIYGDQVLKAFGYRLDAAAQKIIEAEETAVKIHVGHPSGEEFLIAIEAAANKERFREWATLFRKAIADDPLPSESEWQMLSLDSVPTGLYPPPLAERRITASVGVYFHSGVLPKNSTRVVSEFLEKSDTALYRAKAGGRDQVIFYDDILTRCGRILEQDHGSGVVAIDIGSDVGVEKGQEFKIFSPTFTGEKKFIVNNGRTTRALGHYPRVESGRLTVFNVQSELSFAYISSLDKAASFEIGSHLEAVPAGSIRHLLSGISKYFPSKSESEETSALEKTQRYVVEAVASKEKPFAIFINLSKQSDYVRMFGIGSLNDALVRIYRAAQIKFPAVRHVEVIDSSSICIVGAGKFYNEDKVSEFVELMRQEHPDLGILAGVFCEKDVIPGKNIKGDKLSHTYAIEFAQYASSELGRSSDLAVRHFGYSVVTDTLYSLRNKGENNTAMADYKRLQSFGLRSPNFVNYGGLISGSLGDDRSARKYYEEACLMSPGDIIYKLNFMISSTRLAEFDQAITAVADISIEDIRSKKLVHKYGFFAFAYSYAMAKLAGSALYDDSRFNAVADEAVTIGRSENYRGVDKITKALDN</sequence>
<dbReference type="InterPro" id="IPR000160">
    <property type="entry name" value="GGDEF_dom"/>
</dbReference>
<dbReference type="GO" id="GO:0043709">
    <property type="term" value="P:cell adhesion involved in single-species biofilm formation"/>
    <property type="evidence" value="ECO:0007669"/>
    <property type="project" value="TreeGrafter"/>
</dbReference>
<dbReference type="SMART" id="SM00267">
    <property type="entry name" value="GGDEF"/>
    <property type="match status" value="1"/>
</dbReference>
<evidence type="ECO:0000256" key="1">
    <source>
        <dbReference type="ARBA" id="ARBA00012528"/>
    </source>
</evidence>
<dbReference type="Pfam" id="PF00990">
    <property type="entry name" value="GGDEF"/>
    <property type="match status" value="1"/>
</dbReference>
<reference evidence="4 5" key="1">
    <citation type="submission" date="2016-10" db="EMBL/GenBank/DDBJ databases">
        <authorList>
            <person name="de Groot N.N."/>
        </authorList>
    </citation>
    <scope>NUCLEOTIDE SEQUENCE [LARGE SCALE GENOMIC DNA]</scope>
    <source>
        <strain evidence="4 5">ICMP 14252</strain>
    </source>
</reference>
<comment type="catalytic activity">
    <reaction evidence="2">
        <text>2 GTP = 3',3'-c-di-GMP + 2 diphosphate</text>
        <dbReference type="Rhea" id="RHEA:24898"/>
        <dbReference type="ChEBI" id="CHEBI:33019"/>
        <dbReference type="ChEBI" id="CHEBI:37565"/>
        <dbReference type="ChEBI" id="CHEBI:58805"/>
        <dbReference type="EC" id="2.7.7.65"/>
    </reaction>
</comment>
<dbReference type="NCBIfam" id="TIGR00254">
    <property type="entry name" value="GGDEF"/>
    <property type="match status" value="1"/>
</dbReference>
<dbReference type="Proteomes" id="UP000182902">
    <property type="component" value="Unassembled WGS sequence"/>
</dbReference>
<evidence type="ECO:0000259" key="3">
    <source>
        <dbReference type="PROSITE" id="PS50887"/>
    </source>
</evidence>
<dbReference type="SUPFAM" id="SSF55073">
    <property type="entry name" value="Nucleotide cyclase"/>
    <property type="match status" value="1"/>
</dbReference>
<dbReference type="GO" id="GO:0005886">
    <property type="term" value="C:plasma membrane"/>
    <property type="evidence" value="ECO:0007669"/>
    <property type="project" value="TreeGrafter"/>
</dbReference>
<dbReference type="InterPro" id="IPR050469">
    <property type="entry name" value="Diguanylate_Cyclase"/>
</dbReference>
<dbReference type="EMBL" id="FNOX01000019">
    <property type="protein sequence ID" value="SDZ67926.1"/>
    <property type="molecule type" value="Genomic_DNA"/>
</dbReference>
<dbReference type="EC" id="2.7.7.65" evidence="1"/>
<feature type="domain" description="GGDEF" evidence="3">
    <location>
        <begin position="153"/>
        <end position="320"/>
    </location>
</feature>
<evidence type="ECO:0000313" key="5">
    <source>
        <dbReference type="Proteomes" id="UP000182902"/>
    </source>
</evidence>